<evidence type="ECO:0000313" key="4">
    <source>
        <dbReference type="Proteomes" id="UP000682134"/>
    </source>
</evidence>
<organism evidence="3 4">
    <name type="scientific">Gottfriedia endophytica</name>
    <dbReference type="NCBI Taxonomy" id="2820819"/>
    <lineage>
        <taxon>Bacteria</taxon>
        <taxon>Bacillati</taxon>
        <taxon>Bacillota</taxon>
        <taxon>Bacilli</taxon>
        <taxon>Bacillales</taxon>
        <taxon>Bacillaceae</taxon>
        <taxon>Gottfriedia</taxon>
    </lineage>
</organism>
<dbReference type="Gene3D" id="3.30.1180.10">
    <property type="match status" value="1"/>
</dbReference>
<evidence type="ECO:0000256" key="1">
    <source>
        <dbReference type="ARBA" id="ARBA00003238"/>
    </source>
</evidence>
<dbReference type="Pfam" id="PF02645">
    <property type="entry name" value="DegV"/>
    <property type="match status" value="1"/>
</dbReference>
<protein>
    <submittedName>
        <fullName evidence="3">DegV family protein</fullName>
    </submittedName>
</protein>
<dbReference type="RefSeq" id="WP_209405829.1">
    <property type="nucleotide sequence ID" value="NZ_JAGIYQ010000007.1"/>
</dbReference>
<keyword evidence="2" id="KW-0446">Lipid-binding</keyword>
<name>A0A940NQS5_9BACI</name>
<dbReference type="InterPro" id="IPR003797">
    <property type="entry name" value="DegV"/>
</dbReference>
<dbReference type="Gene3D" id="3.40.50.10170">
    <property type="match status" value="1"/>
</dbReference>
<dbReference type="PROSITE" id="PS51482">
    <property type="entry name" value="DEGV"/>
    <property type="match status" value="1"/>
</dbReference>
<dbReference type="GO" id="GO:0008289">
    <property type="term" value="F:lipid binding"/>
    <property type="evidence" value="ECO:0007669"/>
    <property type="project" value="UniProtKB-KW"/>
</dbReference>
<comment type="caution">
    <text evidence="3">The sequence shown here is derived from an EMBL/GenBank/DDBJ whole genome shotgun (WGS) entry which is preliminary data.</text>
</comment>
<dbReference type="AlphaFoldDB" id="A0A940NQS5"/>
<keyword evidence="4" id="KW-1185">Reference proteome</keyword>
<comment type="function">
    <text evidence="1">May bind long-chain fatty acids, such as palmitate, and may play a role in lipid transport or fatty acid metabolism.</text>
</comment>
<sequence length="288" mass="32152">MNVKIITDSACDLPKEIIEEYEIDIIPIRVYDEMDIEFFDGETLMPRDLFQKMRDGISFKTSLPSYESIKETFMTYAKSETPCIYLSFSSELSGTFQSTLLVLNEIKEELPSFDFAAIDTKCASIGQGLVVLKAAKLAKEGIGKEDISKKIQNYATHMEHIFTVDDLQYLVRGGRVSKVAGFVGGLLNIKPILNVEDGKLIPLEKIRGTKKVYKRMTEIMEERGVDLRNQIIGISHGDDLEAALALKELIKEKFGCEYFVINSIGAAIGAHSGPGTLALFFLNIEDNN</sequence>
<dbReference type="PANTHER" id="PTHR33434">
    <property type="entry name" value="DEGV DOMAIN-CONTAINING PROTEIN DR_1986-RELATED"/>
    <property type="match status" value="1"/>
</dbReference>
<dbReference type="InterPro" id="IPR050270">
    <property type="entry name" value="DegV_domain_contain"/>
</dbReference>
<gene>
    <name evidence="3" type="ORF">J5Y03_11745</name>
</gene>
<accession>A0A940NQS5</accession>
<proteinExistence type="predicted"/>
<dbReference type="PANTHER" id="PTHR33434:SF3">
    <property type="entry name" value="DEGV DOMAIN-CONTAINING PROTEIN YITS"/>
    <property type="match status" value="1"/>
</dbReference>
<evidence type="ECO:0000313" key="3">
    <source>
        <dbReference type="EMBL" id="MBP0725843.1"/>
    </source>
</evidence>
<evidence type="ECO:0000256" key="2">
    <source>
        <dbReference type="ARBA" id="ARBA00023121"/>
    </source>
</evidence>
<dbReference type="Proteomes" id="UP000682134">
    <property type="component" value="Unassembled WGS sequence"/>
</dbReference>
<dbReference type="SUPFAM" id="SSF82549">
    <property type="entry name" value="DAK1/DegV-like"/>
    <property type="match status" value="1"/>
</dbReference>
<dbReference type="InterPro" id="IPR043168">
    <property type="entry name" value="DegV_C"/>
</dbReference>
<reference evidence="3" key="1">
    <citation type="submission" date="2021-04" db="EMBL/GenBank/DDBJ databases">
        <title>Genome seq and assembly of Bacillus sp.</title>
        <authorList>
            <person name="Chhetri G."/>
        </authorList>
    </citation>
    <scope>NUCLEOTIDE SEQUENCE</scope>
    <source>
        <strain evidence="3">RG28</strain>
    </source>
</reference>
<dbReference type="EMBL" id="JAGIYQ010000007">
    <property type="protein sequence ID" value="MBP0725843.1"/>
    <property type="molecule type" value="Genomic_DNA"/>
</dbReference>
<dbReference type="NCBIfam" id="TIGR00762">
    <property type="entry name" value="DegV"/>
    <property type="match status" value="1"/>
</dbReference>